<proteinExistence type="predicted"/>
<evidence type="ECO:0000313" key="3">
    <source>
        <dbReference type="Proteomes" id="UP000027142"/>
    </source>
</evidence>
<dbReference type="PATRIC" id="fig|1246626.3.peg.2898"/>
<dbReference type="SUPFAM" id="SSF54909">
    <property type="entry name" value="Dimeric alpha+beta barrel"/>
    <property type="match status" value="1"/>
</dbReference>
<dbReference type="PANTHER" id="PTHR43413:SF7">
    <property type="entry name" value="HTH-TYPE TRANSCRIPTIONAL REGULATOR PTR2"/>
    <property type="match status" value="1"/>
</dbReference>
<dbReference type="OrthoDB" id="66249at2"/>
<dbReference type="InterPro" id="IPR019887">
    <property type="entry name" value="Tscrpt_reg_AsnC/Lrp_C"/>
</dbReference>
<dbReference type="eggNOG" id="COG1522">
    <property type="taxonomic scope" value="Bacteria"/>
</dbReference>
<gene>
    <name evidence="2" type="ORF">BleG1_2910</name>
</gene>
<dbReference type="RefSeq" id="WP_038482354.1">
    <property type="nucleotide sequence ID" value="NZ_CP003923.1"/>
</dbReference>
<dbReference type="Gene3D" id="1.10.10.10">
    <property type="entry name" value="Winged helix-like DNA-binding domain superfamily/Winged helix DNA-binding domain"/>
    <property type="match status" value="1"/>
</dbReference>
<dbReference type="HOGENOM" id="CLU_091233_1_0_9"/>
<dbReference type="InterPro" id="IPR011008">
    <property type="entry name" value="Dimeric_a/b-barrel"/>
</dbReference>
<dbReference type="Pfam" id="PF01037">
    <property type="entry name" value="AsnC_trans_reg"/>
    <property type="match status" value="1"/>
</dbReference>
<dbReference type="SUPFAM" id="SSF46785">
    <property type="entry name" value="Winged helix' DNA-binding domain"/>
    <property type="match status" value="1"/>
</dbReference>
<name>A0A060M5W9_9BACI</name>
<dbReference type="InterPro" id="IPR036390">
    <property type="entry name" value="WH_DNA-bd_sf"/>
</dbReference>
<dbReference type="Gene3D" id="3.30.70.920">
    <property type="match status" value="1"/>
</dbReference>
<organism evidence="2 3">
    <name type="scientific">Shouchella lehensis G1</name>
    <dbReference type="NCBI Taxonomy" id="1246626"/>
    <lineage>
        <taxon>Bacteria</taxon>
        <taxon>Bacillati</taxon>
        <taxon>Bacillota</taxon>
        <taxon>Bacilli</taxon>
        <taxon>Bacillales</taxon>
        <taxon>Bacillaceae</taxon>
        <taxon>Shouchella</taxon>
    </lineage>
</organism>
<evidence type="ECO:0000313" key="2">
    <source>
        <dbReference type="EMBL" id="AIC95474.1"/>
    </source>
</evidence>
<reference evidence="2 3" key="1">
    <citation type="journal article" date="2014" name="Gene">
        <title>A comparative genomic analysis of the alkalitolerant soil bacterium Bacillus lehensis G1.</title>
        <authorList>
            <person name="Noor Y.M."/>
            <person name="Samsulrizal N.H."/>
            <person name="Jema'on N.A."/>
            <person name="Low K.O."/>
            <person name="Ramli A.N."/>
            <person name="Alias N.I."/>
            <person name="Damis S.I."/>
            <person name="Fuzi S.F."/>
            <person name="Isa M.N."/>
            <person name="Murad A.M."/>
            <person name="Raih M.F."/>
            <person name="Bakar F.D."/>
            <person name="Najimudin N."/>
            <person name="Mahadi N.M."/>
            <person name="Illias R.M."/>
        </authorList>
    </citation>
    <scope>NUCLEOTIDE SEQUENCE [LARGE SCALE GENOMIC DNA]</scope>
    <source>
        <strain evidence="2 3">G1</strain>
    </source>
</reference>
<dbReference type="InterPro" id="IPR036388">
    <property type="entry name" value="WH-like_DNA-bd_sf"/>
</dbReference>
<evidence type="ECO:0000259" key="1">
    <source>
        <dbReference type="Pfam" id="PF01037"/>
    </source>
</evidence>
<keyword evidence="3" id="KW-1185">Reference proteome</keyword>
<sequence length="165" mass="18689">MFDKKSIEILQIIEANGRIDSEKIAKMVDLTAKEVDSYIEELENNNVILSYSAVVNWAKLPVQEAVTAMIDVKVAPKRGVGFDEVAERIYRFPEVKALYLMSGAYDLSVVVEGKTMQETARFVSERLSTIDSVLSTTTHFQLKTYKHDGVIFKEPEEDRRIVVTP</sequence>
<dbReference type="STRING" id="1246626.BleG1_2910"/>
<dbReference type="Pfam" id="PF13412">
    <property type="entry name" value="HTH_24"/>
    <property type="match status" value="1"/>
</dbReference>
<dbReference type="InterPro" id="IPR019888">
    <property type="entry name" value="Tscrpt_reg_AsnC-like"/>
</dbReference>
<dbReference type="Proteomes" id="UP000027142">
    <property type="component" value="Chromosome"/>
</dbReference>
<accession>A0A060M5W9</accession>
<dbReference type="KEGG" id="ble:BleG1_2910"/>
<dbReference type="InterPro" id="IPR050684">
    <property type="entry name" value="HTH-Siroheme_Decarb"/>
</dbReference>
<dbReference type="EMBL" id="CP003923">
    <property type="protein sequence ID" value="AIC95474.1"/>
    <property type="molecule type" value="Genomic_DNA"/>
</dbReference>
<dbReference type="AlphaFoldDB" id="A0A060M5W9"/>
<protein>
    <submittedName>
        <fullName evidence="2">HTH-type transcriptional regulator</fullName>
    </submittedName>
</protein>
<dbReference type="SMART" id="SM00344">
    <property type="entry name" value="HTH_ASNC"/>
    <property type="match status" value="1"/>
</dbReference>
<dbReference type="PANTHER" id="PTHR43413">
    <property type="entry name" value="TRANSCRIPTIONAL REGULATOR, ASNC FAMILY"/>
    <property type="match status" value="1"/>
</dbReference>
<feature type="domain" description="Transcription regulator AsnC/Lrp ligand binding" evidence="1">
    <location>
        <begin position="70"/>
        <end position="144"/>
    </location>
</feature>